<evidence type="ECO:0000313" key="2">
    <source>
        <dbReference type="EMBL" id="KAJ7214576.1"/>
    </source>
</evidence>
<feature type="transmembrane region" description="Helical" evidence="1">
    <location>
        <begin position="299"/>
        <end position="330"/>
    </location>
</feature>
<evidence type="ECO:0000313" key="3">
    <source>
        <dbReference type="Proteomes" id="UP001219525"/>
    </source>
</evidence>
<protein>
    <submittedName>
        <fullName evidence="2">Uncharacterized protein</fullName>
    </submittedName>
</protein>
<comment type="caution">
    <text evidence="2">The sequence shown here is derived from an EMBL/GenBank/DDBJ whole genome shotgun (WGS) entry which is preliminary data.</text>
</comment>
<dbReference type="AlphaFoldDB" id="A0AAD6VRZ1"/>
<keyword evidence="1" id="KW-0472">Membrane</keyword>
<keyword evidence="3" id="KW-1185">Reference proteome</keyword>
<dbReference type="Proteomes" id="UP001219525">
    <property type="component" value="Unassembled WGS sequence"/>
</dbReference>
<sequence>MATSTQDFFLPLSPGTARITDFFGRLGESSSADAVVTDVSWWEQTAGLKHQVIMLRVVQDGRSYDIRLERAGKTLLNWRALDQATVLSPDCVVFDEAFFENHHFFCALLATENSDILPERCKPGQYSIFSWAGQTFTGAPAMPAFQDFVDHKWRGPPPTLRDVSRYLTILASRQPNYQIWGSNCFWLSRNLFHILALRHYSFPFLAFGIDLDKFVVPRNDLGLGLSRNHLDFTEDEWRKYDPSSIGLLFRFLHHEEWRNGVLMFRRAVLYVMLGCLGLIPGVLIWGFQAVTLGLIKKPIGAIVFACGTLVIVAFTWICASVMGLLMRVAIELLTEWRIREVTEDLVFEVELTLPPDSRRGDFIPPELPFVGTASHPKWRSFLLIQTQYLPSGWRSLSITVEEGERELPTPWEKDEQIYAPGRDDYEMALQKLRQTGASAVDSPPS</sequence>
<proteinExistence type="predicted"/>
<evidence type="ECO:0000256" key="1">
    <source>
        <dbReference type="SAM" id="Phobius"/>
    </source>
</evidence>
<organism evidence="2 3">
    <name type="scientific">Mycena pura</name>
    <dbReference type="NCBI Taxonomy" id="153505"/>
    <lineage>
        <taxon>Eukaryota</taxon>
        <taxon>Fungi</taxon>
        <taxon>Dikarya</taxon>
        <taxon>Basidiomycota</taxon>
        <taxon>Agaricomycotina</taxon>
        <taxon>Agaricomycetes</taxon>
        <taxon>Agaricomycetidae</taxon>
        <taxon>Agaricales</taxon>
        <taxon>Marasmiineae</taxon>
        <taxon>Mycenaceae</taxon>
        <taxon>Mycena</taxon>
    </lineage>
</organism>
<name>A0AAD6VRZ1_9AGAR</name>
<keyword evidence="1" id="KW-1133">Transmembrane helix</keyword>
<dbReference type="EMBL" id="JARJCW010000019">
    <property type="protein sequence ID" value="KAJ7214576.1"/>
    <property type="molecule type" value="Genomic_DNA"/>
</dbReference>
<feature type="transmembrane region" description="Helical" evidence="1">
    <location>
        <begin position="267"/>
        <end position="287"/>
    </location>
</feature>
<reference evidence="2" key="1">
    <citation type="submission" date="2023-03" db="EMBL/GenBank/DDBJ databases">
        <title>Massive genome expansion in bonnet fungi (Mycena s.s.) driven by repeated elements and novel gene families across ecological guilds.</title>
        <authorList>
            <consortium name="Lawrence Berkeley National Laboratory"/>
            <person name="Harder C.B."/>
            <person name="Miyauchi S."/>
            <person name="Viragh M."/>
            <person name="Kuo A."/>
            <person name="Thoen E."/>
            <person name="Andreopoulos B."/>
            <person name="Lu D."/>
            <person name="Skrede I."/>
            <person name="Drula E."/>
            <person name="Henrissat B."/>
            <person name="Morin E."/>
            <person name="Kohler A."/>
            <person name="Barry K."/>
            <person name="LaButti K."/>
            <person name="Morin E."/>
            <person name="Salamov A."/>
            <person name="Lipzen A."/>
            <person name="Mereny Z."/>
            <person name="Hegedus B."/>
            <person name="Baldrian P."/>
            <person name="Stursova M."/>
            <person name="Weitz H."/>
            <person name="Taylor A."/>
            <person name="Grigoriev I.V."/>
            <person name="Nagy L.G."/>
            <person name="Martin F."/>
            <person name="Kauserud H."/>
        </authorList>
    </citation>
    <scope>NUCLEOTIDE SEQUENCE</scope>
    <source>
        <strain evidence="2">9144</strain>
    </source>
</reference>
<accession>A0AAD6VRZ1</accession>
<gene>
    <name evidence="2" type="ORF">GGX14DRAFT_392598</name>
</gene>
<keyword evidence="1" id="KW-0812">Transmembrane</keyword>